<feature type="domain" description="TF-B3" evidence="6">
    <location>
        <begin position="13"/>
        <end position="95"/>
    </location>
</feature>
<sequence length="95" mass="11210">MRKAAKFTPENPYFKITIKGNRQGDTRPRLPLNFMRKYLHNKQTVELRVGQKPWRVNVIGDVRTKLSSGWAQFEKETKLRIGDALFDVHIFRARP</sequence>
<evidence type="ECO:0000256" key="1">
    <source>
        <dbReference type="ARBA" id="ARBA00004123"/>
    </source>
</evidence>
<dbReference type="Proteomes" id="UP000289340">
    <property type="component" value="Chromosome 10"/>
</dbReference>
<reference evidence="7 8" key="1">
    <citation type="submission" date="2018-09" db="EMBL/GenBank/DDBJ databases">
        <title>A high-quality reference genome of wild soybean provides a powerful tool to mine soybean genomes.</title>
        <authorList>
            <person name="Xie M."/>
            <person name="Chung C.Y.L."/>
            <person name="Li M.-W."/>
            <person name="Wong F.-L."/>
            <person name="Chan T.-F."/>
            <person name="Lam H.-M."/>
        </authorList>
    </citation>
    <scope>NUCLEOTIDE SEQUENCE [LARGE SCALE GENOMIC DNA]</scope>
    <source>
        <strain evidence="8">cv. W05</strain>
        <tissue evidence="7">Hypocotyl of etiolated seedlings</tissue>
    </source>
</reference>
<evidence type="ECO:0000256" key="3">
    <source>
        <dbReference type="ARBA" id="ARBA00023125"/>
    </source>
</evidence>
<comment type="caution">
    <text evidence="7">The sequence shown here is derived from an EMBL/GenBank/DDBJ whole genome shotgun (WGS) entry which is preliminary data.</text>
</comment>
<comment type="subcellular location">
    <subcellularLocation>
        <location evidence="1">Nucleus</location>
    </subcellularLocation>
</comment>
<dbReference type="CDD" id="cd10017">
    <property type="entry name" value="B3_DNA"/>
    <property type="match status" value="1"/>
</dbReference>
<dbReference type="SMR" id="A0A445ISV3"/>
<keyword evidence="5" id="KW-0539">Nucleus</keyword>
<dbReference type="PROSITE" id="PS50863">
    <property type="entry name" value="B3"/>
    <property type="match status" value="1"/>
</dbReference>
<evidence type="ECO:0000256" key="4">
    <source>
        <dbReference type="ARBA" id="ARBA00023163"/>
    </source>
</evidence>
<accession>A0A445ISV3</accession>
<keyword evidence="8" id="KW-1185">Reference proteome</keyword>
<dbReference type="SMART" id="SM01019">
    <property type="entry name" value="B3"/>
    <property type="match status" value="1"/>
</dbReference>
<evidence type="ECO:0000256" key="2">
    <source>
        <dbReference type="ARBA" id="ARBA00023015"/>
    </source>
</evidence>
<dbReference type="GO" id="GO:0003677">
    <property type="term" value="F:DNA binding"/>
    <property type="evidence" value="ECO:0007669"/>
    <property type="project" value="UniProtKB-KW"/>
</dbReference>
<gene>
    <name evidence="7" type="ORF">D0Y65_028171</name>
</gene>
<dbReference type="EMBL" id="QZWG01000010">
    <property type="protein sequence ID" value="RZB89181.1"/>
    <property type="molecule type" value="Genomic_DNA"/>
</dbReference>
<evidence type="ECO:0000313" key="7">
    <source>
        <dbReference type="EMBL" id="RZB89181.1"/>
    </source>
</evidence>
<evidence type="ECO:0000259" key="6">
    <source>
        <dbReference type="PROSITE" id="PS50863"/>
    </source>
</evidence>
<dbReference type="InterPro" id="IPR003340">
    <property type="entry name" value="B3_DNA-bd"/>
</dbReference>
<keyword evidence="4" id="KW-0804">Transcription</keyword>
<dbReference type="InterPro" id="IPR015300">
    <property type="entry name" value="DNA-bd_pseudobarrel_sf"/>
</dbReference>
<proteinExistence type="predicted"/>
<organism evidence="7 8">
    <name type="scientific">Glycine soja</name>
    <name type="common">Wild soybean</name>
    <dbReference type="NCBI Taxonomy" id="3848"/>
    <lineage>
        <taxon>Eukaryota</taxon>
        <taxon>Viridiplantae</taxon>
        <taxon>Streptophyta</taxon>
        <taxon>Embryophyta</taxon>
        <taxon>Tracheophyta</taxon>
        <taxon>Spermatophyta</taxon>
        <taxon>Magnoliopsida</taxon>
        <taxon>eudicotyledons</taxon>
        <taxon>Gunneridae</taxon>
        <taxon>Pentapetalae</taxon>
        <taxon>rosids</taxon>
        <taxon>fabids</taxon>
        <taxon>Fabales</taxon>
        <taxon>Fabaceae</taxon>
        <taxon>Papilionoideae</taxon>
        <taxon>50 kb inversion clade</taxon>
        <taxon>NPAAA clade</taxon>
        <taxon>indigoferoid/millettioid clade</taxon>
        <taxon>Phaseoleae</taxon>
        <taxon>Glycine</taxon>
        <taxon>Glycine subgen. Soja</taxon>
    </lineage>
</organism>
<keyword evidence="3" id="KW-0238">DNA-binding</keyword>
<name>A0A445ISV3_GLYSO</name>
<evidence type="ECO:0000313" key="8">
    <source>
        <dbReference type="Proteomes" id="UP000289340"/>
    </source>
</evidence>
<keyword evidence="2" id="KW-0805">Transcription regulation</keyword>
<evidence type="ECO:0000256" key="5">
    <source>
        <dbReference type="ARBA" id="ARBA00023242"/>
    </source>
</evidence>
<protein>
    <recommendedName>
        <fullName evidence="6">TF-B3 domain-containing protein</fullName>
    </recommendedName>
</protein>
<dbReference type="GO" id="GO:0005634">
    <property type="term" value="C:nucleus"/>
    <property type="evidence" value="ECO:0007669"/>
    <property type="project" value="UniProtKB-SubCell"/>
</dbReference>
<dbReference type="Pfam" id="PF02362">
    <property type="entry name" value="B3"/>
    <property type="match status" value="1"/>
</dbReference>
<dbReference type="AlphaFoldDB" id="A0A445ISV3"/>
<dbReference type="Gene3D" id="2.40.330.10">
    <property type="entry name" value="DNA-binding pseudobarrel domain"/>
    <property type="match status" value="1"/>
</dbReference>
<dbReference type="SUPFAM" id="SSF101936">
    <property type="entry name" value="DNA-binding pseudobarrel domain"/>
    <property type="match status" value="1"/>
</dbReference>